<evidence type="ECO:0000313" key="2">
    <source>
        <dbReference type="EMBL" id="OGZ12701.1"/>
    </source>
</evidence>
<keyword evidence="1" id="KW-0472">Membrane</keyword>
<protein>
    <recommendedName>
        <fullName evidence="4">DUF1059 domain-containing protein</fullName>
    </recommendedName>
</protein>
<organism evidence="2 3">
    <name type="scientific">Candidatus Lloydbacteria bacterium RIFCSPHIGHO2_02_FULL_54_17</name>
    <dbReference type="NCBI Taxonomy" id="1798664"/>
    <lineage>
        <taxon>Bacteria</taxon>
        <taxon>Candidatus Lloydiibacteriota</taxon>
    </lineage>
</organism>
<proteinExistence type="predicted"/>
<evidence type="ECO:0000313" key="3">
    <source>
        <dbReference type="Proteomes" id="UP000178636"/>
    </source>
</evidence>
<evidence type="ECO:0008006" key="4">
    <source>
        <dbReference type="Google" id="ProtNLM"/>
    </source>
</evidence>
<gene>
    <name evidence="2" type="ORF">A3C93_06365</name>
</gene>
<dbReference type="Proteomes" id="UP000178636">
    <property type="component" value="Unassembled WGS sequence"/>
</dbReference>
<dbReference type="EMBL" id="MHLO01000016">
    <property type="protein sequence ID" value="OGZ12701.1"/>
    <property type="molecule type" value="Genomic_DNA"/>
</dbReference>
<reference evidence="2 3" key="1">
    <citation type="journal article" date="2016" name="Nat. Commun.">
        <title>Thousands of microbial genomes shed light on interconnected biogeochemical processes in an aquifer system.</title>
        <authorList>
            <person name="Anantharaman K."/>
            <person name="Brown C.T."/>
            <person name="Hug L.A."/>
            <person name="Sharon I."/>
            <person name="Castelle C.J."/>
            <person name="Probst A.J."/>
            <person name="Thomas B.C."/>
            <person name="Singh A."/>
            <person name="Wilkins M.J."/>
            <person name="Karaoz U."/>
            <person name="Brodie E.L."/>
            <person name="Williams K.H."/>
            <person name="Hubbard S.S."/>
            <person name="Banfield J.F."/>
        </authorList>
    </citation>
    <scope>NUCLEOTIDE SEQUENCE [LARGE SCALE GENOMIC DNA]</scope>
</reference>
<dbReference type="STRING" id="1798664.A3C93_06365"/>
<evidence type="ECO:0000256" key="1">
    <source>
        <dbReference type="SAM" id="Phobius"/>
    </source>
</evidence>
<feature type="transmembrane region" description="Helical" evidence="1">
    <location>
        <begin position="6"/>
        <end position="24"/>
    </location>
</feature>
<accession>A0A1G2DIB3</accession>
<keyword evidence="1" id="KW-1133">Transmembrane helix</keyword>
<sequence>MAPPAIYVILLVIIIIHFSHKLMAKRVSADCRKYPSKKKCTLTVSGSMAEVFPVALYHACKSHGHKNTPAFRKDLKKFIK</sequence>
<keyword evidence="1" id="KW-0812">Transmembrane</keyword>
<comment type="caution">
    <text evidence="2">The sequence shown here is derived from an EMBL/GenBank/DDBJ whole genome shotgun (WGS) entry which is preliminary data.</text>
</comment>
<dbReference type="AlphaFoldDB" id="A0A1G2DIB3"/>
<name>A0A1G2DIB3_9BACT</name>